<accession>A0A7M5VHA1</accession>
<proteinExistence type="predicted"/>
<evidence type="ECO:0000256" key="1">
    <source>
        <dbReference type="SAM" id="MobiDB-lite"/>
    </source>
</evidence>
<keyword evidence="3" id="KW-1185">Reference proteome</keyword>
<sequence length="117" mass="13874">MNSISSSIRNLKAAIKTNETTKKRQESARKDNEKQNAQDKTTKCRQPSKVYMDHVKLRQSSFLKEQMDLEELFDKTPYKPNYTGWINKLQEKENDAKKRENLVADMKKWYSKGQTRK</sequence>
<evidence type="ECO:0000313" key="2">
    <source>
        <dbReference type="EnsemblMetazoa" id="CLYHEMP011962.1"/>
    </source>
</evidence>
<evidence type="ECO:0000313" key="3">
    <source>
        <dbReference type="Proteomes" id="UP000594262"/>
    </source>
</evidence>
<feature type="region of interest" description="Disordered" evidence="1">
    <location>
        <begin position="1"/>
        <end position="48"/>
    </location>
</feature>
<protein>
    <submittedName>
        <fullName evidence="2">Uncharacterized protein</fullName>
    </submittedName>
</protein>
<dbReference type="EnsemblMetazoa" id="CLYHEMT011962.1">
    <property type="protein sequence ID" value="CLYHEMP011962.1"/>
    <property type="gene ID" value="CLYHEMG011962"/>
</dbReference>
<name>A0A7M5VHA1_9CNID</name>
<organism evidence="2 3">
    <name type="scientific">Clytia hemisphaerica</name>
    <dbReference type="NCBI Taxonomy" id="252671"/>
    <lineage>
        <taxon>Eukaryota</taxon>
        <taxon>Metazoa</taxon>
        <taxon>Cnidaria</taxon>
        <taxon>Hydrozoa</taxon>
        <taxon>Hydroidolina</taxon>
        <taxon>Leptothecata</taxon>
        <taxon>Obeliida</taxon>
        <taxon>Clytiidae</taxon>
        <taxon>Clytia</taxon>
    </lineage>
</organism>
<feature type="compositionally biased region" description="Basic and acidic residues" evidence="1">
    <location>
        <begin position="19"/>
        <end position="42"/>
    </location>
</feature>
<reference evidence="2" key="1">
    <citation type="submission" date="2021-01" db="UniProtKB">
        <authorList>
            <consortium name="EnsemblMetazoa"/>
        </authorList>
    </citation>
    <scope>IDENTIFICATION</scope>
</reference>
<dbReference type="AlphaFoldDB" id="A0A7M5VHA1"/>
<dbReference type="Proteomes" id="UP000594262">
    <property type="component" value="Unplaced"/>
</dbReference>